<keyword evidence="10" id="KW-1185">Reference proteome</keyword>
<evidence type="ECO:0000313" key="9">
    <source>
        <dbReference type="EMBL" id="AKO52017.1"/>
    </source>
</evidence>
<feature type="binding site" evidence="8">
    <location>
        <position position="261"/>
    </location>
    <ligand>
        <name>ATP</name>
        <dbReference type="ChEBI" id="CHEBI:30616"/>
    </ligand>
</feature>
<comment type="catalytic activity">
    <reaction evidence="8">
        <text>L-threonyl-[protein] + ATP = 3-O-(5'-adenylyl)-L-threonyl-[protein] + diphosphate</text>
        <dbReference type="Rhea" id="RHEA:54292"/>
        <dbReference type="Rhea" id="RHEA-COMP:11060"/>
        <dbReference type="Rhea" id="RHEA-COMP:13847"/>
        <dbReference type="ChEBI" id="CHEBI:30013"/>
        <dbReference type="ChEBI" id="CHEBI:30616"/>
        <dbReference type="ChEBI" id="CHEBI:33019"/>
        <dbReference type="ChEBI" id="CHEBI:138113"/>
        <dbReference type="EC" id="2.7.7.108"/>
    </reaction>
</comment>
<dbReference type="HAMAP" id="MF_00692">
    <property type="entry name" value="SelO"/>
    <property type="match status" value="1"/>
</dbReference>
<organism evidence="9 10">
    <name type="scientific">Marinobacter psychrophilus</name>
    <dbReference type="NCBI Taxonomy" id="330734"/>
    <lineage>
        <taxon>Bacteria</taxon>
        <taxon>Pseudomonadati</taxon>
        <taxon>Pseudomonadota</taxon>
        <taxon>Gammaproteobacteria</taxon>
        <taxon>Pseudomonadales</taxon>
        <taxon>Marinobacteraceae</taxon>
        <taxon>Marinobacter</taxon>
    </lineage>
</organism>
<dbReference type="Proteomes" id="UP000036406">
    <property type="component" value="Chromosome"/>
</dbReference>
<feature type="binding site" evidence="8">
    <location>
        <position position="122"/>
    </location>
    <ligand>
        <name>ATP</name>
        <dbReference type="ChEBI" id="CHEBI:30616"/>
    </ligand>
</feature>
<sequence>MSSNGFRVEHRYLELPESFFTRVQPSPLRDAKMVCFNHDLARELGFHSDNPAQWEKIGGGAELLEGMEPVAMKYTGHQFGMYNPDLGDGRGLLLWETVAPNGQRWDWHLKGAGMTPYSRSGDGRAVLRSTIREYLCSEAMHGLGIPTTRALFMVKAKDPVRRESIETAAALMRVAHSHIRFGHFEFAAHHQGPDTVKTLLEHVISLYFPELITLPETERHQRWLEAVVGRTARLIADWQTVGFCHGVMNSDNMSIIGDTFDYGPYAFMDDFDAGYICNHTDERGRYAYNRQPQMGFENCHYLARALLPVMGEDAVHEGLKHYESAYNTRFLQNMRNKLGLQQDDDSDMHLIMDTFSMLDEQKVDFTRFFRGLSTLYGRGHGPVRDLFTDRAIADAWLGRYEQRLEQETQAHDAREYAMGRVNPKYILRNYLAQQVILEAQNGDYQPLEQLLTVLKKPFDEQTQYEERYAALPPDWGKGMGISCSS</sequence>
<feature type="active site" description="Proton acceptor" evidence="8">
    <location>
        <position position="251"/>
    </location>
</feature>
<reference evidence="9 10" key="1">
    <citation type="submission" date="2015-05" db="EMBL/GenBank/DDBJ databases">
        <title>Complete genome of Marinobacter psychrophilus strain 20041T isolated from sea-ice of the Canadian Basin.</title>
        <authorList>
            <person name="Song L."/>
            <person name="Ren L."/>
            <person name="Yu Y."/>
            <person name="Wang X."/>
        </authorList>
    </citation>
    <scope>NUCLEOTIDE SEQUENCE [LARGE SCALE GENOMIC DNA]</scope>
    <source>
        <strain evidence="9 10">20041</strain>
    </source>
</reference>
<feature type="binding site" evidence="8">
    <location>
        <position position="110"/>
    </location>
    <ligand>
        <name>ATP</name>
        <dbReference type="ChEBI" id="CHEBI:30616"/>
    </ligand>
</feature>
<keyword evidence="8" id="KW-0464">Manganese</keyword>
<evidence type="ECO:0000256" key="7">
    <source>
        <dbReference type="ARBA" id="ARBA00022842"/>
    </source>
</evidence>
<dbReference type="EMBL" id="CP011494">
    <property type="protein sequence ID" value="AKO52017.1"/>
    <property type="molecule type" value="Genomic_DNA"/>
</dbReference>
<keyword evidence="4 8" id="KW-0479">Metal-binding</keyword>
<accession>A0A0H4IAE4</accession>
<keyword evidence="3 8" id="KW-0548">Nucleotidyltransferase</keyword>
<dbReference type="GO" id="GO:0070733">
    <property type="term" value="F:AMPylase activity"/>
    <property type="evidence" value="ECO:0007669"/>
    <property type="project" value="UniProtKB-EC"/>
</dbReference>
<gene>
    <name evidence="8" type="primary">ydiU</name>
    <name evidence="8" type="synonym">selO</name>
    <name evidence="9" type="ORF">ABA45_05910</name>
</gene>
<evidence type="ECO:0000256" key="2">
    <source>
        <dbReference type="ARBA" id="ARBA00022679"/>
    </source>
</evidence>
<comment type="cofactor">
    <cofactor evidence="8">
        <name>Mg(2+)</name>
        <dbReference type="ChEBI" id="CHEBI:18420"/>
    </cofactor>
    <cofactor evidence="8">
        <name>Mn(2+)</name>
        <dbReference type="ChEBI" id="CHEBI:29035"/>
    </cofactor>
</comment>
<dbReference type="STRING" id="330734.ABA45_05910"/>
<dbReference type="EC" id="2.7.7.108" evidence="8"/>
<dbReference type="PANTHER" id="PTHR32057:SF14">
    <property type="entry name" value="PROTEIN ADENYLYLTRANSFERASE SELO, MITOCHONDRIAL"/>
    <property type="match status" value="1"/>
</dbReference>
<keyword evidence="2 8" id="KW-0808">Transferase</keyword>
<dbReference type="KEGG" id="mpq:ABA45_05910"/>
<comment type="similarity">
    <text evidence="1 8">Belongs to the SELO family.</text>
</comment>
<proteinExistence type="inferred from homology"/>
<feature type="binding site" evidence="8">
    <location>
        <position position="173"/>
    </location>
    <ligand>
        <name>ATP</name>
        <dbReference type="ChEBI" id="CHEBI:30616"/>
    </ligand>
</feature>
<comment type="catalytic activity">
    <reaction evidence="8">
        <text>L-seryl-[protein] + ATP = 3-O-(5'-adenylyl)-L-seryl-[protein] + diphosphate</text>
        <dbReference type="Rhea" id="RHEA:58120"/>
        <dbReference type="Rhea" id="RHEA-COMP:9863"/>
        <dbReference type="Rhea" id="RHEA-COMP:15073"/>
        <dbReference type="ChEBI" id="CHEBI:29999"/>
        <dbReference type="ChEBI" id="CHEBI:30616"/>
        <dbReference type="ChEBI" id="CHEBI:33019"/>
        <dbReference type="ChEBI" id="CHEBI:142516"/>
        <dbReference type="EC" id="2.7.7.108"/>
    </reaction>
</comment>
<evidence type="ECO:0000256" key="4">
    <source>
        <dbReference type="ARBA" id="ARBA00022723"/>
    </source>
</evidence>
<name>A0A0H4IAE4_9GAMM</name>
<feature type="binding site" evidence="8">
    <location>
        <position position="261"/>
    </location>
    <ligand>
        <name>Mg(2+)</name>
        <dbReference type="ChEBI" id="CHEBI:18420"/>
    </ligand>
</feature>
<dbReference type="GO" id="GO:0030145">
    <property type="term" value="F:manganese ion binding"/>
    <property type="evidence" value="ECO:0007669"/>
    <property type="project" value="UniProtKB-UniRule"/>
</dbReference>
<dbReference type="EC" id="2.7.7.-" evidence="8"/>
<dbReference type="Pfam" id="PF02696">
    <property type="entry name" value="SelO"/>
    <property type="match status" value="1"/>
</dbReference>
<feature type="binding site" evidence="8">
    <location>
        <position position="87"/>
    </location>
    <ligand>
        <name>ATP</name>
        <dbReference type="ChEBI" id="CHEBI:30616"/>
    </ligand>
</feature>
<feature type="binding site" evidence="8">
    <location>
        <position position="90"/>
    </location>
    <ligand>
        <name>ATP</name>
        <dbReference type="ChEBI" id="CHEBI:30616"/>
    </ligand>
</feature>
<feature type="binding site" evidence="8">
    <location>
        <position position="180"/>
    </location>
    <ligand>
        <name>ATP</name>
        <dbReference type="ChEBI" id="CHEBI:30616"/>
    </ligand>
</feature>
<evidence type="ECO:0000256" key="5">
    <source>
        <dbReference type="ARBA" id="ARBA00022741"/>
    </source>
</evidence>
<evidence type="ECO:0000256" key="1">
    <source>
        <dbReference type="ARBA" id="ARBA00009747"/>
    </source>
</evidence>
<protein>
    <recommendedName>
        <fullName evidence="8">Protein nucleotidyltransferase YdiU</fullName>
        <ecNumber evidence="8">2.7.7.-</ecNumber>
    </recommendedName>
    <alternativeName>
        <fullName evidence="8">Protein adenylyltransferase YdiU</fullName>
        <ecNumber evidence="8">2.7.7.108</ecNumber>
    </alternativeName>
    <alternativeName>
        <fullName evidence="8">Protein uridylyltransferase YdiU</fullName>
        <ecNumber evidence="8">2.7.7.-</ecNumber>
    </alternativeName>
</protein>
<feature type="binding site" evidence="8">
    <location>
        <position position="252"/>
    </location>
    <ligand>
        <name>Mg(2+)</name>
        <dbReference type="ChEBI" id="CHEBI:18420"/>
    </ligand>
</feature>
<evidence type="ECO:0000256" key="8">
    <source>
        <dbReference type="HAMAP-Rule" id="MF_00692"/>
    </source>
</evidence>
<dbReference type="GO" id="GO:0000287">
    <property type="term" value="F:magnesium ion binding"/>
    <property type="evidence" value="ECO:0007669"/>
    <property type="project" value="UniProtKB-UniRule"/>
</dbReference>
<comment type="function">
    <text evidence="8">Nucleotidyltransferase involved in the post-translational modification of proteins. It can catalyze the addition of adenosine monophosphate (AMP) or uridine monophosphate (UMP) to a protein, resulting in modifications known as AMPylation and UMPylation.</text>
</comment>
<comment type="catalytic activity">
    <reaction evidence="8">
        <text>L-histidyl-[protein] + UTP = N(tele)-(5'-uridylyl)-L-histidyl-[protein] + diphosphate</text>
        <dbReference type="Rhea" id="RHEA:83891"/>
        <dbReference type="Rhea" id="RHEA-COMP:9745"/>
        <dbReference type="Rhea" id="RHEA-COMP:20239"/>
        <dbReference type="ChEBI" id="CHEBI:29979"/>
        <dbReference type="ChEBI" id="CHEBI:33019"/>
        <dbReference type="ChEBI" id="CHEBI:46398"/>
        <dbReference type="ChEBI" id="CHEBI:233474"/>
    </reaction>
</comment>
<comment type="catalytic activity">
    <reaction evidence="8">
        <text>L-seryl-[protein] + UTP = O-(5'-uridylyl)-L-seryl-[protein] + diphosphate</text>
        <dbReference type="Rhea" id="RHEA:64604"/>
        <dbReference type="Rhea" id="RHEA-COMP:9863"/>
        <dbReference type="Rhea" id="RHEA-COMP:16635"/>
        <dbReference type="ChEBI" id="CHEBI:29999"/>
        <dbReference type="ChEBI" id="CHEBI:33019"/>
        <dbReference type="ChEBI" id="CHEBI:46398"/>
        <dbReference type="ChEBI" id="CHEBI:156051"/>
    </reaction>
</comment>
<dbReference type="InterPro" id="IPR003846">
    <property type="entry name" value="SelO"/>
</dbReference>
<feature type="binding site" evidence="8">
    <location>
        <position position="123"/>
    </location>
    <ligand>
        <name>ATP</name>
        <dbReference type="ChEBI" id="CHEBI:30616"/>
    </ligand>
</feature>
<keyword evidence="7 8" id="KW-0460">Magnesium</keyword>
<dbReference type="PATRIC" id="fig|330734.3.peg.1253"/>
<evidence type="ECO:0000256" key="3">
    <source>
        <dbReference type="ARBA" id="ARBA00022695"/>
    </source>
</evidence>
<evidence type="ECO:0000313" key="10">
    <source>
        <dbReference type="Proteomes" id="UP000036406"/>
    </source>
</evidence>
<keyword evidence="6 8" id="KW-0067">ATP-binding</keyword>
<keyword evidence="5 8" id="KW-0547">Nucleotide-binding</keyword>
<dbReference type="RefSeq" id="WP_048384718.1">
    <property type="nucleotide sequence ID" value="NZ_CP011494.1"/>
</dbReference>
<dbReference type="GO" id="GO:0005524">
    <property type="term" value="F:ATP binding"/>
    <property type="evidence" value="ECO:0007669"/>
    <property type="project" value="UniProtKB-UniRule"/>
</dbReference>
<comment type="catalytic activity">
    <reaction evidence="8">
        <text>L-tyrosyl-[protein] + ATP = O-(5'-adenylyl)-L-tyrosyl-[protein] + diphosphate</text>
        <dbReference type="Rhea" id="RHEA:54288"/>
        <dbReference type="Rhea" id="RHEA-COMP:10136"/>
        <dbReference type="Rhea" id="RHEA-COMP:13846"/>
        <dbReference type="ChEBI" id="CHEBI:30616"/>
        <dbReference type="ChEBI" id="CHEBI:33019"/>
        <dbReference type="ChEBI" id="CHEBI:46858"/>
        <dbReference type="ChEBI" id="CHEBI:83624"/>
        <dbReference type="EC" id="2.7.7.108"/>
    </reaction>
</comment>
<dbReference type="PANTHER" id="PTHR32057">
    <property type="entry name" value="PROTEIN ADENYLYLTRANSFERASE SELO, MITOCHONDRIAL"/>
    <property type="match status" value="1"/>
</dbReference>
<dbReference type="NCBIfam" id="NF000658">
    <property type="entry name" value="PRK00029.1"/>
    <property type="match status" value="1"/>
</dbReference>
<feature type="binding site" evidence="8">
    <location>
        <position position="89"/>
    </location>
    <ligand>
        <name>ATP</name>
        <dbReference type="ChEBI" id="CHEBI:30616"/>
    </ligand>
</feature>
<evidence type="ECO:0000256" key="6">
    <source>
        <dbReference type="ARBA" id="ARBA00022840"/>
    </source>
</evidence>
<dbReference type="AlphaFoldDB" id="A0A0H4IAE4"/>
<comment type="catalytic activity">
    <reaction evidence="8">
        <text>L-tyrosyl-[protein] + UTP = O-(5'-uridylyl)-L-tyrosyl-[protein] + diphosphate</text>
        <dbReference type="Rhea" id="RHEA:83887"/>
        <dbReference type="Rhea" id="RHEA-COMP:10136"/>
        <dbReference type="Rhea" id="RHEA-COMP:20238"/>
        <dbReference type="ChEBI" id="CHEBI:33019"/>
        <dbReference type="ChEBI" id="CHEBI:46398"/>
        <dbReference type="ChEBI" id="CHEBI:46858"/>
        <dbReference type="ChEBI" id="CHEBI:90602"/>
    </reaction>
</comment>